<geneLocation type="plasmid" evidence="1 2">
    <name>pl78</name>
</geneLocation>
<protein>
    <submittedName>
        <fullName evidence="1">Uncharacterized protein</fullName>
    </submittedName>
</protein>
<dbReference type="AlphaFoldDB" id="A0A2S1LYG3"/>
<keyword evidence="2" id="KW-1185">Reference proteome</keyword>
<name>A0A2S1LYG3_9SPIR</name>
<dbReference type="EMBL" id="CP025786">
    <property type="protein sequence ID" value="AWG43329.1"/>
    <property type="molecule type" value="Genomic_DNA"/>
</dbReference>
<evidence type="ECO:0000313" key="2">
    <source>
        <dbReference type="Proteomes" id="UP000244655"/>
    </source>
</evidence>
<dbReference type="RefSeq" id="WP_108729723.1">
    <property type="nucleotide sequence ID" value="NZ_CP025786.1"/>
</dbReference>
<proteinExistence type="predicted"/>
<gene>
    <name evidence="1" type="ORF">CR532_04855</name>
</gene>
<organism evidence="1 2">
    <name type="scientific">Candidatus Borreliella tachyglossi</name>
    <dbReference type="NCBI Taxonomy" id="1964448"/>
    <lineage>
        <taxon>Bacteria</taxon>
        <taxon>Pseudomonadati</taxon>
        <taxon>Spirochaetota</taxon>
        <taxon>Spirochaetia</taxon>
        <taxon>Spirochaetales</taxon>
        <taxon>Borreliaceae</taxon>
        <taxon>Borreliella</taxon>
    </lineage>
</organism>
<accession>A0A2S1LYG3</accession>
<evidence type="ECO:0000313" key="1">
    <source>
        <dbReference type="EMBL" id="AWG43329.1"/>
    </source>
</evidence>
<keyword evidence="1" id="KW-0614">Plasmid</keyword>
<sequence>MKNIAIIFLICLKSMLMASEFYDISIKKGRFGYNINYFNIPPNNISLFYYIFINDSTLGSSISFGTDYCKTLFLNSGIHYGFRSFSSHIFYTSNIPFSFNHQYIEHIGSLNLGYNFNYFKLENNFKIGLMNHSPKLPDAQLKPYKFINTLTLINTVLFLLPLYYSETQRAETNISFSYKYIPEYQDNIYKIHWTAKYLVSIPYSEIGLKSDIIHSGYLGGNTNFKIGNDYNAINLYSLAFFPKNISTRFNTILNLEVEYRLFFLQHLENIASDLFLSASSNIGHGIMEVPLSKSQLLYIINFGIGYKFNREIPFTLRIGFNQNMQLLIGFFSSPITFSN</sequence>
<dbReference type="OrthoDB" id="352625at2"/>
<dbReference type="Proteomes" id="UP000244655">
    <property type="component" value="Plasmid pl78"/>
</dbReference>
<reference evidence="1 2" key="1">
    <citation type="submission" date="2018-01" db="EMBL/GenBank/DDBJ databases">
        <title>Genome sequence of Borrelia tachyglossi.</title>
        <authorList>
            <person name="Gofton A.W."/>
        </authorList>
    </citation>
    <scope>NUCLEOTIDE SEQUENCE [LARGE SCALE GENOMIC DNA]</scope>
    <source>
        <strain evidence="1 2">Bc-F10-1268</strain>
        <plasmid evidence="1 2">pl78</plasmid>
    </source>
</reference>